<reference evidence="1 2" key="1">
    <citation type="submission" date="2020-02" db="EMBL/GenBank/DDBJ databases">
        <title>Comparative genomics of the hypocrealean fungal genus Beauvera.</title>
        <authorList>
            <person name="Showalter D.N."/>
            <person name="Bushley K.E."/>
            <person name="Rehner S.A."/>
        </authorList>
    </citation>
    <scope>NUCLEOTIDE SEQUENCE [LARGE SCALE GENOMIC DNA]</scope>
    <source>
        <strain evidence="1 2">ARSEF4384</strain>
    </source>
</reference>
<organism evidence="1 2">
    <name type="scientific">Beauveria asiatica</name>
    <dbReference type="NCBI Taxonomy" id="1069075"/>
    <lineage>
        <taxon>Eukaryota</taxon>
        <taxon>Fungi</taxon>
        <taxon>Dikarya</taxon>
        <taxon>Ascomycota</taxon>
        <taxon>Pezizomycotina</taxon>
        <taxon>Sordariomycetes</taxon>
        <taxon>Hypocreomycetidae</taxon>
        <taxon>Hypocreales</taxon>
        <taxon>Cordycipitaceae</taxon>
        <taxon>Beauveria</taxon>
    </lineage>
</organism>
<evidence type="ECO:0000313" key="2">
    <source>
        <dbReference type="Proteomes" id="UP001397290"/>
    </source>
</evidence>
<evidence type="ECO:0000313" key="1">
    <source>
        <dbReference type="EMBL" id="KAK8149335.1"/>
    </source>
</evidence>
<keyword evidence="2" id="KW-1185">Reference proteome</keyword>
<dbReference type="Proteomes" id="UP001397290">
    <property type="component" value="Unassembled WGS sequence"/>
</dbReference>
<accession>A0AAW0S4Y9</accession>
<proteinExistence type="predicted"/>
<gene>
    <name evidence="1" type="ORF">G3M48_007423</name>
</gene>
<protein>
    <submittedName>
        <fullName evidence="1">Uncharacterized protein</fullName>
    </submittedName>
</protein>
<sequence length="69" mass="7417">MEDARFAVMKRNHETGGKSMAGSWLAARMPTYYAYQHVSLVAMAPQSGKVDAAYNESGGYLTPSRGGGM</sequence>
<dbReference type="EMBL" id="JAAHCF010000053">
    <property type="protein sequence ID" value="KAK8149335.1"/>
    <property type="molecule type" value="Genomic_DNA"/>
</dbReference>
<comment type="caution">
    <text evidence="1">The sequence shown here is derived from an EMBL/GenBank/DDBJ whole genome shotgun (WGS) entry which is preliminary data.</text>
</comment>
<name>A0AAW0S4Y9_9HYPO</name>
<dbReference type="AlphaFoldDB" id="A0AAW0S4Y9"/>